<dbReference type="Gene3D" id="3.40.50.1220">
    <property type="entry name" value="TPP-binding domain"/>
    <property type="match status" value="1"/>
</dbReference>
<feature type="domain" description="Thiamine pyrophosphate enzyme N-terminal TPP-binding" evidence="9">
    <location>
        <begin position="14"/>
        <end position="125"/>
    </location>
</feature>
<accession>A0A921DXG6</accession>
<dbReference type="PANTHER" id="PTHR42916">
    <property type="entry name" value="2-SUCCINYL-5-ENOLPYRUVYL-6-HYDROXY-3-CYCLOHEXENE-1-CARBOXYLATE SYNTHASE"/>
    <property type="match status" value="1"/>
</dbReference>
<dbReference type="CDD" id="cd07037">
    <property type="entry name" value="TPP_PYR_MenD"/>
    <property type="match status" value="1"/>
</dbReference>
<comment type="cofactor">
    <cofactor evidence="7">
        <name>thiamine diphosphate</name>
        <dbReference type="ChEBI" id="CHEBI:58937"/>
    </cofactor>
    <text evidence="7">Binds 1 thiamine pyrophosphate per subunit.</text>
</comment>
<dbReference type="GO" id="GO:0070204">
    <property type="term" value="F:2-succinyl-5-enolpyruvyl-6-hydroxy-3-cyclohexene-1-carboxylic-acid synthase activity"/>
    <property type="evidence" value="ECO:0007669"/>
    <property type="project" value="UniProtKB-UniRule"/>
</dbReference>
<feature type="domain" description="Thiamine pyrophosphate enzyme TPP-binding" evidence="8">
    <location>
        <begin position="420"/>
        <end position="511"/>
    </location>
</feature>
<dbReference type="GO" id="GO:0030976">
    <property type="term" value="F:thiamine pyrophosphate binding"/>
    <property type="evidence" value="ECO:0007669"/>
    <property type="project" value="UniProtKB-UniRule"/>
</dbReference>
<evidence type="ECO:0000313" key="11">
    <source>
        <dbReference type="Proteomes" id="UP000763505"/>
    </source>
</evidence>
<comment type="cofactor">
    <cofactor evidence="7">
        <name>Mg(2+)</name>
        <dbReference type="ChEBI" id="CHEBI:18420"/>
    </cofactor>
    <cofactor evidence="7">
        <name>Mn(2+)</name>
        <dbReference type="ChEBI" id="CHEBI:29035"/>
    </cofactor>
</comment>
<dbReference type="Proteomes" id="UP000763505">
    <property type="component" value="Unassembled WGS sequence"/>
</dbReference>
<keyword evidence="1 7" id="KW-0474">Menaquinone biosynthesis</keyword>
<comment type="similarity">
    <text evidence="7">Belongs to the TPP enzyme family. MenD subfamily.</text>
</comment>
<evidence type="ECO:0000256" key="2">
    <source>
        <dbReference type="ARBA" id="ARBA00022679"/>
    </source>
</evidence>
<dbReference type="CDD" id="cd02009">
    <property type="entry name" value="TPP_SHCHC_synthase"/>
    <property type="match status" value="1"/>
</dbReference>
<gene>
    <name evidence="7 10" type="primary">menD</name>
    <name evidence="10" type="ORF">K8V35_06650</name>
</gene>
<comment type="pathway">
    <text evidence="7">Quinol/quinone metabolism; menaquinone biosynthesis.</text>
</comment>
<reference evidence="10" key="1">
    <citation type="journal article" date="2021" name="PeerJ">
        <title>Extensive microbial diversity within the chicken gut microbiome revealed by metagenomics and culture.</title>
        <authorList>
            <person name="Gilroy R."/>
            <person name="Ravi A."/>
            <person name="Getino M."/>
            <person name="Pursley I."/>
            <person name="Horton D.L."/>
            <person name="Alikhan N.F."/>
            <person name="Baker D."/>
            <person name="Gharbi K."/>
            <person name="Hall N."/>
            <person name="Watson M."/>
            <person name="Adriaenssens E.M."/>
            <person name="Foster-Nyarko E."/>
            <person name="Jarju S."/>
            <person name="Secka A."/>
            <person name="Antonio M."/>
            <person name="Oren A."/>
            <person name="Chaudhuri R.R."/>
            <person name="La Ragione R."/>
            <person name="Hildebrand F."/>
            <person name="Pallen M.J."/>
        </authorList>
    </citation>
    <scope>NUCLEOTIDE SEQUENCE</scope>
    <source>
        <strain evidence="10">6019</strain>
    </source>
</reference>
<evidence type="ECO:0000256" key="3">
    <source>
        <dbReference type="ARBA" id="ARBA00022723"/>
    </source>
</evidence>
<keyword evidence="5 7" id="KW-0786">Thiamine pyrophosphate</keyword>
<evidence type="ECO:0000256" key="1">
    <source>
        <dbReference type="ARBA" id="ARBA00022428"/>
    </source>
</evidence>
<dbReference type="NCBIfam" id="TIGR00173">
    <property type="entry name" value="menD"/>
    <property type="match status" value="1"/>
</dbReference>
<keyword evidence="3 7" id="KW-0479">Metal-binding</keyword>
<sequence length="558" mass="63193">MNHKTRLTEQVFTMIDSLYEHGVDEIVISPGSRSTPLAIAAELHPKLKTYIHPDERSAAFFALGLYKGSRRPVAIICTSGTAAANYTPAVSEAKYANVPLVVITADRPAELRNIGAPQTMNQTHMYQNFVNYYYELNVTNPELNDTREVEAVINQASQFLSGSEQGPVHLNVQIDEPLLPDLNRLDLFTRSTKHSDVITEHRLDGKIELSGRGLILLGATEVDLSESVEYLSTLNVPIIADSRQFVQKNEDVISNHDLLFSYVLNHREDLLESFDFIIRVGDPFTSKSTNIFLKKLPESTKQLYFSEFKDLKTFPTLPNESFVGMVNSHLKQIVIDNADHHFYDTTHKVNDVITNTMNSRVLDYNDEGRFTYELLNMIPEDHAIFVSNSMPVRDVERYDTKNVHDIFANRGVNGIDGVTSTALGMAKHRNVTLIIGDLAFYHDMNGLLISKLEDININIILFNNNGGGIFNFLPQYSEPSVFERLFGTPMNMSFEHAAQLYQFDYSRIKDVDGLEHLDLSKPGRRIVEIITDRTMNLESHQSLKEKIFEAVSRLDVEL</sequence>
<dbReference type="HAMAP" id="MF_01659">
    <property type="entry name" value="MenD"/>
    <property type="match status" value="1"/>
</dbReference>
<keyword evidence="2 7" id="KW-0808">Transferase</keyword>
<comment type="function">
    <text evidence="7">Catalyzes the thiamine diphosphate-dependent decarboxylation of 2-oxoglutarate and the subsequent addition of the resulting succinic semialdehyde-thiamine pyrophosphate anion to isochorismate to yield 2-succinyl-5-enolpyruvyl-6-hydroxy-3-cyclohexene-1-carboxylate (SEPHCHC).</text>
</comment>
<dbReference type="InterPro" id="IPR029061">
    <property type="entry name" value="THDP-binding"/>
</dbReference>
<comment type="pathway">
    <text evidence="7">Quinol/quinone metabolism; 1,4-dihydroxy-2-naphthoate biosynthesis; 1,4-dihydroxy-2-naphthoate from chorismate: step 2/7.</text>
</comment>
<dbReference type="InterPro" id="IPR011766">
    <property type="entry name" value="TPP_enzyme_TPP-bd"/>
</dbReference>
<evidence type="ECO:0000256" key="6">
    <source>
        <dbReference type="ARBA" id="ARBA00023211"/>
    </source>
</evidence>
<organism evidence="10 11">
    <name type="scientific">Aliicoccus persicus</name>
    <dbReference type="NCBI Taxonomy" id="930138"/>
    <lineage>
        <taxon>Bacteria</taxon>
        <taxon>Bacillati</taxon>
        <taxon>Bacillota</taxon>
        <taxon>Bacilli</taxon>
        <taxon>Bacillales</taxon>
        <taxon>Staphylococcaceae</taxon>
        <taxon>Aliicoccus</taxon>
    </lineage>
</organism>
<dbReference type="Gene3D" id="3.40.50.970">
    <property type="match status" value="2"/>
</dbReference>
<keyword evidence="6 7" id="KW-0464">Manganese</keyword>
<dbReference type="GO" id="GO:0009234">
    <property type="term" value="P:menaquinone biosynthetic process"/>
    <property type="evidence" value="ECO:0007669"/>
    <property type="project" value="UniProtKB-UniRule"/>
</dbReference>
<comment type="caution">
    <text evidence="10">The sequence shown here is derived from an EMBL/GenBank/DDBJ whole genome shotgun (WGS) entry which is preliminary data.</text>
</comment>
<dbReference type="GO" id="GO:0030145">
    <property type="term" value="F:manganese ion binding"/>
    <property type="evidence" value="ECO:0007669"/>
    <property type="project" value="UniProtKB-UniRule"/>
</dbReference>
<dbReference type="Pfam" id="PF02775">
    <property type="entry name" value="TPP_enzyme_C"/>
    <property type="match status" value="1"/>
</dbReference>
<dbReference type="InterPro" id="IPR004433">
    <property type="entry name" value="MenaQ_synth_MenD"/>
</dbReference>
<dbReference type="EMBL" id="DYYI01000071">
    <property type="protein sequence ID" value="HJE20015.1"/>
    <property type="molecule type" value="Genomic_DNA"/>
</dbReference>
<dbReference type="EC" id="2.2.1.9" evidence="7"/>
<dbReference type="PIRSF" id="PIRSF004983">
    <property type="entry name" value="MenD"/>
    <property type="match status" value="1"/>
</dbReference>
<keyword evidence="4 7" id="KW-0460">Magnesium</keyword>
<comment type="catalytic activity">
    <reaction evidence="7">
        <text>isochorismate + 2-oxoglutarate + H(+) = 5-enolpyruvoyl-6-hydroxy-2-succinyl-cyclohex-3-ene-1-carboxylate + CO2</text>
        <dbReference type="Rhea" id="RHEA:25593"/>
        <dbReference type="ChEBI" id="CHEBI:15378"/>
        <dbReference type="ChEBI" id="CHEBI:16526"/>
        <dbReference type="ChEBI" id="CHEBI:16810"/>
        <dbReference type="ChEBI" id="CHEBI:29780"/>
        <dbReference type="ChEBI" id="CHEBI:58818"/>
        <dbReference type="EC" id="2.2.1.9"/>
    </reaction>
</comment>
<name>A0A921DXG6_9STAP</name>
<reference evidence="10" key="2">
    <citation type="submission" date="2021-09" db="EMBL/GenBank/DDBJ databases">
        <authorList>
            <person name="Gilroy R."/>
        </authorList>
    </citation>
    <scope>NUCLEOTIDE SEQUENCE</scope>
    <source>
        <strain evidence="10">6019</strain>
    </source>
</reference>
<evidence type="ECO:0000256" key="5">
    <source>
        <dbReference type="ARBA" id="ARBA00023052"/>
    </source>
</evidence>
<evidence type="ECO:0000313" key="10">
    <source>
        <dbReference type="EMBL" id="HJE20015.1"/>
    </source>
</evidence>
<evidence type="ECO:0000256" key="7">
    <source>
        <dbReference type="HAMAP-Rule" id="MF_01659"/>
    </source>
</evidence>
<evidence type="ECO:0000256" key="4">
    <source>
        <dbReference type="ARBA" id="ARBA00022842"/>
    </source>
</evidence>
<evidence type="ECO:0000259" key="8">
    <source>
        <dbReference type="Pfam" id="PF02775"/>
    </source>
</evidence>
<comment type="subunit">
    <text evidence="7">Homodimer.</text>
</comment>
<dbReference type="Pfam" id="PF02776">
    <property type="entry name" value="TPP_enzyme_N"/>
    <property type="match status" value="1"/>
</dbReference>
<dbReference type="InterPro" id="IPR012001">
    <property type="entry name" value="Thiamin_PyroP_enz_TPP-bd_dom"/>
</dbReference>
<dbReference type="GO" id="GO:0000287">
    <property type="term" value="F:magnesium ion binding"/>
    <property type="evidence" value="ECO:0007669"/>
    <property type="project" value="UniProtKB-UniRule"/>
</dbReference>
<dbReference type="AlphaFoldDB" id="A0A921DXG6"/>
<protein>
    <recommendedName>
        <fullName evidence="7">2-succinyl-5-enolpyruvyl-6-hydroxy-3-cyclohexene-1-carboxylate synthase</fullName>
        <shortName evidence="7">SEPHCHC synthase</shortName>
        <ecNumber evidence="7">2.2.1.9</ecNumber>
    </recommendedName>
    <alternativeName>
        <fullName evidence="7">Menaquinone biosynthesis protein MenD</fullName>
    </alternativeName>
</protein>
<evidence type="ECO:0000259" key="9">
    <source>
        <dbReference type="Pfam" id="PF02776"/>
    </source>
</evidence>
<dbReference type="SUPFAM" id="SSF52518">
    <property type="entry name" value="Thiamin diphosphate-binding fold (THDP-binding)"/>
    <property type="match status" value="2"/>
</dbReference>
<dbReference type="PANTHER" id="PTHR42916:SF1">
    <property type="entry name" value="PROTEIN PHYLLO, CHLOROPLASTIC"/>
    <property type="match status" value="1"/>
</dbReference>
<proteinExistence type="inferred from homology"/>